<keyword evidence="1" id="KW-0472">Membrane</keyword>
<accession>A0A8J4HCL3</accession>
<evidence type="ECO:0000313" key="2">
    <source>
        <dbReference type="EMBL" id="HGC43060.1"/>
    </source>
</evidence>
<feature type="transmembrane region" description="Helical" evidence="1">
    <location>
        <begin position="79"/>
        <end position="104"/>
    </location>
</feature>
<keyword evidence="1" id="KW-0812">Transmembrane</keyword>
<dbReference type="EMBL" id="DTQM01000149">
    <property type="protein sequence ID" value="HGC43060.1"/>
    <property type="molecule type" value="Genomic_DNA"/>
</dbReference>
<proteinExistence type="predicted"/>
<dbReference type="NCBIfam" id="NF040894">
    <property type="entry name" value="puhB_PGC"/>
    <property type="match status" value="1"/>
</dbReference>
<evidence type="ECO:0000256" key="1">
    <source>
        <dbReference type="SAM" id="Phobius"/>
    </source>
</evidence>
<organism evidence="2">
    <name type="scientific">Acidicaldus sp</name>
    <dbReference type="NCBI Taxonomy" id="1872105"/>
    <lineage>
        <taxon>Bacteria</taxon>
        <taxon>Pseudomonadati</taxon>
        <taxon>Pseudomonadota</taxon>
        <taxon>Alphaproteobacteria</taxon>
        <taxon>Acetobacterales</taxon>
        <taxon>Acetobacteraceae</taxon>
        <taxon>Acidicaldus</taxon>
    </lineage>
</organism>
<sequence length="227" mass="23602">MSAPSDLPPGGLSRGGLRKGGLPGPLPAGEDLLWQGGPSFVAVARYVLHLPVIAFYFAALLVWRLAVIASGGGTAMAMVAAGGWIVFLAAVVFGLMFGIAWLIARTTCYTITSRRVVLHFGMALSASINLPFRCIETAAVKIHPQGCGDIALTLGKGERLSSLTLWPHVRTRWFGATEPALRALPDAALAARVLARAMAADAAQHVPAMPAAMATPQPISTAAGVRA</sequence>
<gene>
    <name evidence="2" type="ORF">ENY07_07560</name>
</gene>
<dbReference type="InterPro" id="IPR054839">
    <property type="entry name" value="puhB_PGC"/>
</dbReference>
<name>A0A8J4HCL3_9PROT</name>
<protein>
    <submittedName>
        <fullName evidence="2">PH domain-containing protein</fullName>
    </submittedName>
</protein>
<dbReference type="AlphaFoldDB" id="A0A8J4HCL3"/>
<keyword evidence="1" id="KW-1133">Transmembrane helix</keyword>
<feature type="transmembrane region" description="Helical" evidence="1">
    <location>
        <begin position="46"/>
        <end position="67"/>
    </location>
</feature>
<reference evidence="2" key="1">
    <citation type="journal article" date="2020" name="mSystems">
        <title>Genome- and Community-Level Interaction Insights into Carbon Utilization and Element Cycling Functions of Hydrothermarchaeota in Hydrothermal Sediment.</title>
        <authorList>
            <person name="Zhou Z."/>
            <person name="Liu Y."/>
            <person name="Xu W."/>
            <person name="Pan J."/>
            <person name="Luo Z.H."/>
            <person name="Li M."/>
        </authorList>
    </citation>
    <scope>NUCLEOTIDE SEQUENCE</scope>
    <source>
        <strain evidence="2">SpSt-997</strain>
    </source>
</reference>
<comment type="caution">
    <text evidence="2">The sequence shown here is derived from an EMBL/GenBank/DDBJ whole genome shotgun (WGS) entry which is preliminary data.</text>
</comment>